<sequence>MSIAFILLCFWFYNKNSEKCLVNACSKAIILWVALAYFSLEILSIFNKVTFSALVFFWGSINILLLIDAILECIKLKSGKVFVLQIVNVFKKNMIWVVLFIGLFYLALKTVPYNWDSMTYHLSRIANWAQNRSVAHYSTHNIREIVSPVLAEFVNLHVYILSGKRDYLFNFLQCFSTLMNTWLIYEISRKIGCGRRYAYMAAFLFFSAPSIFGEALSTHVDQFATLWLLIFLYYYTELMQEDCLHNDKNTIQNCVIMAICIAFGYLAKPSVLIGMALLLVVLLVQCIKRKDSLIIIGKLLLWVIPSMFLFLLPEFYRNLQSFSALTLPIAGQRQLVGTFKPLYVLVNGIKNLSFNLPNIYLYESDYWIAAIVYRIAGLLGVPIDDPSISEDGRAFYLHEAQTYEPDMAVNAVLLLAFLLCFIWGIFRIKKQTNSYAKKYSMIVAVIFIIFCCLVRWEPYVSRYMISYLALLCPMIAYETEDFSKNFSLPMGRAFLFPVILFMCCIELFGLSVYHTKISMYGSDGRFKGYFYNRQEIYSDYDEVCNIVISKGYKTVGLVLSGDSYEYPIWQRLNGSVELINHVMVVNESAQYEERDFIPECIISTKVMGDEIEYNKSVYKQNAISKGNSELWLYEINREKW</sequence>
<keyword evidence="2" id="KW-0808">Transferase</keyword>
<dbReference type="GeneID" id="93299557"/>
<dbReference type="GO" id="GO:0103015">
    <property type="term" value="F:4-amino-4-deoxy-L-arabinose transferase activity"/>
    <property type="evidence" value="ECO:0007669"/>
    <property type="project" value="UniProtKB-EC"/>
</dbReference>
<protein>
    <submittedName>
        <fullName evidence="2">Undecaprenyl phosphate-alpha-4-amino-4-deoxy-L-arabinose arabinosyl transferase</fullName>
        <ecNumber evidence="2">2.4.2.43</ecNumber>
    </submittedName>
</protein>
<feature type="transmembrane region" description="Helical" evidence="1">
    <location>
        <begin position="51"/>
        <end position="74"/>
    </location>
</feature>
<name>A0A1E3AXB5_9FIRM</name>
<evidence type="ECO:0000256" key="1">
    <source>
        <dbReference type="SAM" id="Phobius"/>
    </source>
</evidence>
<feature type="transmembrane region" description="Helical" evidence="1">
    <location>
        <begin position="167"/>
        <end position="185"/>
    </location>
</feature>
<comment type="caution">
    <text evidence="2">The sequence shown here is derived from an EMBL/GenBank/DDBJ whole genome shotgun (WGS) entry which is preliminary data.</text>
</comment>
<dbReference type="RefSeq" id="WP_069155990.1">
    <property type="nucleotide sequence ID" value="NZ_MCGI01000001.1"/>
</dbReference>
<gene>
    <name evidence="2" type="primary">arnT</name>
    <name evidence="2" type="ORF">BEH84_01052</name>
</gene>
<proteinExistence type="predicted"/>
<evidence type="ECO:0000313" key="2">
    <source>
        <dbReference type="EMBL" id="ODM13337.1"/>
    </source>
</evidence>
<feature type="transmembrane region" description="Helical" evidence="1">
    <location>
        <begin position="407"/>
        <end position="426"/>
    </location>
</feature>
<dbReference type="Proteomes" id="UP000095003">
    <property type="component" value="Unassembled WGS sequence"/>
</dbReference>
<reference evidence="2 3" key="1">
    <citation type="submission" date="2016-07" db="EMBL/GenBank/DDBJ databases">
        <title>Characterization of isolates of Eisenbergiella tayi derived from blood cultures, using whole genome sequencing.</title>
        <authorList>
            <person name="Burdz T."/>
            <person name="Wiebe D."/>
            <person name="Huynh C."/>
            <person name="Bernard K."/>
        </authorList>
    </citation>
    <scope>NUCLEOTIDE SEQUENCE [LARGE SCALE GENOMIC DNA]</scope>
    <source>
        <strain evidence="2 3">NML 120489</strain>
    </source>
</reference>
<keyword evidence="1" id="KW-0472">Membrane</keyword>
<evidence type="ECO:0000313" key="3">
    <source>
        <dbReference type="Proteomes" id="UP000095003"/>
    </source>
</evidence>
<keyword evidence="1" id="KW-0812">Transmembrane</keyword>
<feature type="transmembrane region" description="Helical" evidence="1">
    <location>
        <begin position="493"/>
        <end position="513"/>
    </location>
</feature>
<organism evidence="2 3">
    <name type="scientific">Eisenbergiella tayi</name>
    <dbReference type="NCBI Taxonomy" id="1432052"/>
    <lineage>
        <taxon>Bacteria</taxon>
        <taxon>Bacillati</taxon>
        <taxon>Bacillota</taxon>
        <taxon>Clostridia</taxon>
        <taxon>Lachnospirales</taxon>
        <taxon>Lachnospiraceae</taxon>
        <taxon>Eisenbergiella</taxon>
    </lineage>
</organism>
<dbReference type="AlphaFoldDB" id="A0A1E3AXB5"/>
<feature type="transmembrane region" description="Helical" evidence="1">
    <location>
        <begin position="438"/>
        <end position="456"/>
    </location>
</feature>
<keyword evidence="1" id="KW-1133">Transmembrane helix</keyword>
<feature type="transmembrane region" description="Helical" evidence="1">
    <location>
        <begin position="222"/>
        <end position="238"/>
    </location>
</feature>
<feature type="transmembrane region" description="Helical" evidence="1">
    <location>
        <begin position="95"/>
        <end position="115"/>
    </location>
</feature>
<keyword evidence="2" id="KW-0328">Glycosyltransferase</keyword>
<dbReference type="EMBL" id="MCGI01000001">
    <property type="protein sequence ID" value="ODM13337.1"/>
    <property type="molecule type" value="Genomic_DNA"/>
</dbReference>
<dbReference type="EC" id="2.4.2.43" evidence="2"/>
<feature type="transmembrane region" description="Helical" evidence="1">
    <location>
        <begin position="20"/>
        <end position="39"/>
    </location>
</feature>
<accession>A0A1E3AXB5</accession>
<feature type="transmembrane region" description="Helical" evidence="1">
    <location>
        <begin position="299"/>
        <end position="316"/>
    </location>
</feature>
<feature type="transmembrane region" description="Helical" evidence="1">
    <location>
        <begin position="197"/>
        <end position="216"/>
    </location>
</feature>
<feature type="transmembrane region" description="Helical" evidence="1">
    <location>
        <begin position="272"/>
        <end position="287"/>
    </location>
</feature>